<dbReference type="EMBL" id="DAAOWM010000019">
    <property type="protein sequence ID" value="HAD5180546.1"/>
    <property type="molecule type" value="Genomic_DNA"/>
</dbReference>
<evidence type="ECO:0000256" key="1">
    <source>
        <dbReference type="ARBA" id="ARBA00001933"/>
    </source>
</evidence>
<dbReference type="Gene3D" id="3.20.20.70">
    <property type="entry name" value="Aldolase class I"/>
    <property type="match status" value="1"/>
</dbReference>
<dbReference type="NCBIfam" id="NF047797">
    <property type="entry name" value="glminPNH3LysDgaE"/>
    <property type="match status" value="1"/>
</dbReference>
<name>A0A716C6M6_SALTI</name>
<dbReference type="NCBIfam" id="TIGR03581">
    <property type="entry name" value="EF_0839"/>
    <property type="match status" value="1"/>
</dbReference>
<organism evidence="4">
    <name type="scientific">Salmonella enterica subsp. enterica serovar Typhi str. CT18</name>
    <dbReference type="NCBI Taxonomy" id="220341"/>
    <lineage>
        <taxon>Bacteria</taxon>
        <taxon>Pseudomonadati</taxon>
        <taxon>Pseudomonadota</taxon>
        <taxon>Gammaproteobacteria</taxon>
        <taxon>Enterobacterales</taxon>
        <taxon>Enterobacteriaceae</taxon>
        <taxon>Salmonella</taxon>
    </lineage>
</organism>
<comment type="cofactor">
    <cofactor evidence="1 3">
        <name>pyridoxal 5'-phosphate</name>
        <dbReference type="ChEBI" id="CHEBI:597326"/>
    </cofactor>
</comment>
<dbReference type="Pfam" id="PF07071">
    <property type="entry name" value="KDGP_aldolase"/>
    <property type="match status" value="1"/>
</dbReference>
<accession>A0A716C6M6</accession>
<dbReference type="InterPro" id="IPR010763">
    <property type="entry name" value="DgaF"/>
</dbReference>
<evidence type="ECO:0000313" key="4">
    <source>
        <dbReference type="EMBL" id="HAD5171753.1"/>
    </source>
</evidence>
<dbReference type="SUPFAM" id="SSF53383">
    <property type="entry name" value="PLP-dependent transferases"/>
    <property type="match status" value="1"/>
</dbReference>
<dbReference type="GO" id="GO:0004125">
    <property type="term" value="F:L-seryl-tRNA(Sec) selenium transferase activity"/>
    <property type="evidence" value="ECO:0007669"/>
    <property type="project" value="TreeGrafter"/>
</dbReference>
<dbReference type="EMBL" id="DAAOVS010000019">
    <property type="protein sequence ID" value="HAD5171753.1"/>
    <property type="molecule type" value="Genomic_DNA"/>
</dbReference>
<comment type="caution">
    <text evidence="4">The sequence shown here is derived from an EMBL/GenBank/DDBJ whole genome shotgun (WGS) entry which is preliminary data.</text>
</comment>
<feature type="modified residue" description="N6-(pyridoxal phosphate)lysine" evidence="3">
    <location>
        <position position="213"/>
    </location>
</feature>
<dbReference type="PANTHER" id="PTHR32328">
    <property type="entry name" value="L-SERYL-TRNA(SEC) SELENIUM TRANSFERASE"/>
    <property type="match status" value="1"/>
</dbReference>
<keyword evidence="4" id="KW-0456">Lyase</keyword>
<protein>
    <submittedName>
        <fullName evidence="4">DgaE family pyridoxal phosphate-dependent ammonia lyase</fullName>
    </submittedName>
</protein>
<evidence type="ECO:0000256" key="3">
    <source>
        <dbReference type="PIRSR" id="PIRSR618319-50"/>
    </source>
</evidence>
<dbReference type="Gene3D" id="3.40.640.10">
    <property type="entry name" value="Type I PLP-dependent aspartate aminotransferase-like (Major domain)"/>
    <property type="match status" value="1"/>
</dbReference>
<keyword evidence="2 3" id="KW-0663">Pyridoxal phosphate</keyword>
<dbReference type="AlphaFoldDB" id="A0A716C6M6"/>
<evidence type="ECO:0000313" key="5">
    <source>
        <dbReference type="EMBL" id="HAD5180546.1"/>
    </source>
</evidence>
<gene>
    <name evidence="5" type="ORF">G1T27_16230</name>
    <name evidence="4" type="ORF">G1T35_16545</name>
</gene>
<sequence length="493" mass="51731">MTPNIYQQLGLKKVINACGKMTILGVSSVAPEVMQATARAASAFVEIDALVEKTGELVSRYTGAEDSYITSCASAGIAIAVAAAITHGDRARVALMPDSTGMANEVVMLRGHNVDYGAPVTSAIRLGGGRIVEVGSSNLAARWQLESAINEKTAALLYVKSHHCVQKGMLSIDDFVQVAQANHLPLIVDAAAEEDLRGWVVSGADMVIYSGAKAFNAPTSGFITGKKTWIAACKAQHQGIARAMKIGKENMVGLVYALENYHQGQTTVTAAQLQPVAEAISAIHGLYADIEQDEAGRAIWRIRVRVNASELGLGAGDPAQYYKAAMIAAHTHPAHVNQTFTGSGFAAGALAATGGEQTHINALVSPTGTPGEVVISTGVSSSQGMPARVSCEAAVRMMQDMGAHAAKFFPMGGEKSLPELYALATTAARHGMTLIEPTGGISLDNFGIILQTCLEAGVPRVMPHVYSSIIDPQTGNTRPEDIIQLMEIVKALV</sequence>
<reference evidence="4" key="2">
    <citation type="submission" date="2019-01" db="EMBL/GenBank/DDBJ databases">
        <authorList>
            <consortium name="NCBI Pathogen Detection Project"/>
        </authorList>
    </citation>
    <scope>NUCLEOTIDE SEQUENCE</scope>
    <source>
        <strain evidence="4">CT18</strain>
    </source>
</reference>
<proteinExistence type="predicted"/>
<dbReference type="InterPro" id="IPR015421">
    <property type="entry name" value="PyrdxlP-dep_Trfase_major"/>
</dbReference>
<evidence type="ECO:0000256" key="2">
    <source>
        <dbReference type="ARBA" id="ARBA00022898"/>
    </source>
</evidence>
<dbReference type="FunFam" id="3.40.640.10:FF:000056">
    <property type="entry name" value="SelA-like pyridoxal phosphate-dependent enzyme"/>
    <property type="match status" value="1"/>
</dbReference>
<dbReference type="GO" id="GO:0016829">
    <property type="term" value="F:lyase activity"/>
    <property type="evidence" value="ECO:0007669"/>
    <property type="project" value="UniProtKB-KW"/>
</dbReference>
<reference evidence="4" key="1">
    <citation type="journal article" date="2018" name="Genome Biol.">
        <title>SKESA: strategic k-mer extension for scrupulous assemblies.</title>
        <authorList>
            <person name="Souvorov A."/>
            <person name="Agarwala R."/>
            <person name="Lipman D.J."/>
        </authorList>
    </citation>
    <scope>NUCLEOTIDE SEQUENCE</scope>
    <source>
        <strain evidence="4">CT18</strain>
    </source>
</reference>
<dbReference type="InterPro" id="IPR015424">
    <property type="entry name" value="PyrdxlP-dep_Trfase"/>
</dbReference>
<dbReference type="InterPro" id="IPR006337">
    <property type="entry name" value="DgaE-like"/>
</dbReference>
<dbReference type="PANTHER" id="PTHR32328:SF0">
    <property type="entry name" value="L-SERYL-TRNA(SEC) SELENIUM TRANSFERASE"/>
    <property type="match status" value="1"/>
</dbReference>
<dbReference type="NCBIfam" id="TIGR01437">
    <property type="entry name" value="selA_rel"/>
    <property type="match status" value="1"/>
</dbReference>
<dbReference type="InterPro" id="IPR013785">
    <property type="entry name" value="Aldolase_TIM"/>
</dbReference>